<keyword evidence="2" id="KW-0812">Transmembrane</keyword>
<dbReference type="PANTHER" id="PTHR32309:SF13">
    <property type="entry name" value="FERRIC ENTEROBACTIN TRANSPORT PROTEIN FEPE"/>
    <property type="match status" value="1"/>
</dbReference>
<feature type="non-terminal residue" evidence="4">
    <location>
        <position position="325"/>
    </location>
</feature>
<dbReference type="EMBL" id="QNBE01000004">
    <property type="protein sequence ID" value="RKX71639.1"/>
    <property type="molecule type" value="Genomic_DNA"/>
</dbReference>
<evidence type="ECO:0000313" key="5">
    <source>
        <dbReference type="Proteomes" id="UP000268469"/>
    </source>
</evidence>
<feature type="domain" description="Tyrosine-protein kinase G-rich" evidence="3">
    <location>
        <begin position="219"/>
        <end position="294"/>
    </location>
</feature>
<proteinExistence type="predicted"/>
<evidence type="ECO:0000259" key="3">
    <source>
        <dbReference type="Pfam" id="PF13807"/>
    </source>
</evidence>
<name>A0A660SLI8_UNCW3</name>
<keyword evidence="2" id="KW-0472">Membrane</keyword>
<accession>A0A660SLI8</accession>
<dbReference type="GO" id="GO:0005886">
    <property type="term" value="C:plasma membrane"/>
    <property type="evidence" value="ECO:0007669"/>
    <property type="project" value="TreeGrafter"/>
</dbReference>
<comment type="caution">
    <text evidence="4">The sequence shown here is derived from an EMBL/GenBank/DDBJ whole genome shotgun (WGS) entry which is preliminary data.</text>
</comment>
<gene>
    <name evidence="4" type="ORF">DRP53_00700</name>
</gene>
<dbReference type="Pfam" id="PF13807">
    <property type="entry name" value="GNVR"/>
    <property type="match status" value="1"/>
</dbReference>
<dbReference type="GO" id="GO:0004713">
    <property type="term" value="F:protein tyrosine kinase activity"/>
    <property type="evidence" value="ECO:0007669"/>
    <property type="project" value="TreeGrafter"/>
</dbReference>
<feature type="transmembrane region" description="Helical" evidence="2">
    <location>
        <begin position="276"/>
        <end position="296"/>
    </location>
</feature>
<evidence type="ECO:0000256" key="2">
    <source>
        <dbReference type="SAM" id="Phobius"/>
    </source>
</evidence>
<dbReference type="AlphaFoldDB" id="A0A660SLI8"/>
<dbReference type="Proteomes" id="UP000268469">
    <property type="component" value="Unassembled WGS sequence"/>
</dbReference>
<evidence type="ECO:0000256" key="1">
    <source>
        <dbReference type="SAM" id="Coils"/>
    </source>
</evidence>
<keyword evidence="1" id="KW-0175">Coiled coil</keyword>
<sequence length="325" mass="37396">MARAAGLALGASSGDIMSAVLKSRTIQEYVIKQCGLAQHYRIPSEKIDDIIKVLTSSTKIDVTPEDMVVIEVKDRDPKMAKRIVDTYITGLDSFLKWSSMTRGRYERIFLEKRVQEAEKMMKAYEDSLKEFQIAHKIILPPEEIKVAIGSYAQLKALLQAKEVEYRMKKDYLKAGNPKLIELKRQIAALKKKLNEIETKQNIDGFGIGSAVPLKGVPNIELEYLRIYRDLRISEEIYSYLLQMYEQAKITEVRDTPVLTVLDYGDIPQRPKFPKRGLMTILGAVLGLIVGVGYIWVGYRWEIYLMHPENKNLYLNFRKSIREDLR</sequence>
<dbReference type="InterPro" id="IPR032807">
    <property type="entry name" value="GNVR"/>
</dbReference>
<keyword evidence="2" id="KW-1133">Transmembrane helix</keyword>
<dbReference type="InterPro" id="IPR050445">
    <property type="entry name" value="Bact_polysacc_biosynth/exp"/>
</dbReference>
<evidence type="ECO:0000313" key="4">
    <source>
        <dbReference type="EMBL" id="RKX71639.1"/>
    </source>
</evidence>
<organism evidence="4 5">
    <name type="scientific">candidate division WOR-3 bacterium</name>
    <dbReference type="NCBI Taxonomy" id="2052148"/>
    <lineage>
        <taxon>Bacteria</taxon>
        <taxon>Bacteria division WOR-3</taxon>
    </lineage>
</organism>
<dbReference type="PANTHER" id="PTHR32309">
    <property type="entry name" value="TYROSINE-PROTEIN KINASE"/>
    <property type="match status" value="1"/>
</dbReference>
<feature type="coiled-coil region" evidence="1">
    <location>
        <begin position="107"/>
        <end position="134"/>
    </location>
</feature>
<protein>
    <recommendedName>
        <fullName evidence="3">Tyrosine-protein kinase G-rich domain-containing protein</fullName>
    </recommendedName>
</protein>
<reference evidence="4 5" key="1">
    <citation type="submission" date="2018-06" db="EMBL/GenBank/DDBJ databases">
        <title>Extensive metabolic versatility and redundancy in microbially diverse, dynamic hydrothermal sediments.</title>
        <authorList>
            <person name="Dombrowski N."/>
            <person name="Teske A."/>
            <person name="Baker B.J."/>
        </authorList>
    </citation>
    <scope>NUCLEOTIDE SEQUENCE [LARGE SCALE GENOMIC DNA]</scope>
    <source>
        <strain evidence="4">B36_G15</strain>
    </source>
</reference>